<sequence>SCEESLKRLRTDYIDLYQIQWPNYEVPIEETIDALLELIKQGKVKEFQSSNPRFNIFLCEYSNNPAFLRKWDIKTGIVKDYRTALFDESHRIAVTPGMLSIPRICDEIKEFVKQMCNAYKLLETHKKTGAREYRYKGANEHYRNALNYFLLAASKNRIIRASDIKTASEKVISNYKRI</sequence>
<evidence type="ECO:0000256" key="1">
    <source>
        <dbReference type="ARBA" id="ARBA00023002"/>
    </source>
</evidence>
<dbReference type="EMBL" id="LAZR01017789">
    <property type="protein sequence ID" value="KKL98962.1"/>
    <property type="molecule type" value="Genomic_DNA"/>
</dbReference>
<dbReference type="PANTHER" id="PTHR43364:SF4">
    <property type="entry name" value="NAD(P)-LINKED OXIDOREDUCTASE SUPERFAMILY PROTEIN"/>
    <property type="match status" value="1"/>
</dbReference>
<dbReference type="InterPro" id="IPR050523">
    <property type="entry name" value="AKR_Detox_Biosynth"/>
</dbReference>
<name>A0A0F9JJ04_9ZZZZ</name>
<dbReference type="GO" id="GO:0016491">
    <property type="term" value="F:oxidoreductase activity"/>
    <property type="evidence" value="ECO:0007669"/>
    <property type="project" value="UniProtKB-KW"/>
</dbReference>
<dbReference type="Gene3D" id="3.20.20.100">
    <property type="entry name" value="NADP-dependent oxidoreductase domain"/>
    <property type="match status" value="1"/>
</dbReference>
<dbReference type="PANTHER" id="PTHR43364">
    <property type="entry name" value="NADH-SPECIFIC METHYLGLYOXAL REDUCTASE-RELATED"/>
    <property type="match status" value="1"/>
</dbReference>
<dbReference type="InterPro" id="IPR023210">
    <property type="entry name" value="NADP_OxRdtase_dom"/>
</dbReference>
<organism evidence="3">
    <name type="scientific">marine sediment metagenome</name>
    <dbReference type="NCBI Taxonomy" id="412755"/>
    <lineage>
        <taxon>unclassified sequences</taxon>
        <taxon>metagenomes</taxon>
        <taxon>ecological metagenomes</taxon>
    </lineage>
</organism>
<reference evidence="3" key="1">
    <citation type="journal article" date="2015" name="Nature">
        <title>Complex archaea that bridge the gap between prokaryotes and eukaryotes.</title>
        <authorList>
            <person name="Spang A."/>
            <person name="Saw J.H."/>
            <person name="Jorgensen S.L."/>
            <person name="Zaremba-Niedzwiedzka K."/>
            <person name="Martijn J."/>
            <person name="Lind A.E."/>
            <person name="van Eijk R."/>
            <person name="Schleper C."/>
            <person name="Guy L."/>
            <person name="Ettema T.J."/>
        </authorList>
    </citation>
    <scope>NUCLEOTIDE SEQUENCE</scope>
</reference>
<dbReference type="Pfam" id="PF00248">
    <property type="entry name" value="Aldo_ket_red"/>
    <property type="match status" value="1"/>
</dbReference>
<dbReference type="PRINTS" id="PR00069">
    <property type="entry name" value="ALDKETRDTASE"/>
</dbReference>
<feature type="domain" description="NADP-dependent oxidoreductase" evidence="2">
    <location>
        <begin position="1"/>
        <end position="52"/>
    </location>
</feature>
<dbReference type="AlphaFoldDB" id="A0A0F9JJ04"/>
<proteinExistence type="predicted"/>
<dbReference type="SUPFAM" id="SSF51430">
    <property type="entry name" value="NAD(P)-linked oxidoreductase"/>
    <property type="match status" value="1"/>
</dbReference>
<protein>
    <recommendedName>
        <fullName evidence="2">NADP-dependent oxidoreductase domain-containing protein</fullName>
    </recommendedName>
</protein>
<evidence type="ECO:0000313" key="3">
    <source>
        <dbReference type="EMBL" id="KKL98962.1"/>
    </source>
</evidence>
<dbReference type="InterPro" id="IPR036812">
    <property type="entry name" value="NAD(P)_OxRdtase_dom_sf"/>
</dbReference>
<keyword evidence="1" id="KW-0560">Oxidoreductase</keyword>
<evidence type="ECO:0000259" key="2">
    <source>
        <dbReference type="Pfam" id="PF00248"/>
    </source>
</evidence>
<comment type="caution">
    <text evidence="3">The sequence shown here is derived from an EMBL/GenBank/DDBJ whole genome shotgun (WGS) entry which is preliminary data.</text>
</comment>
<dbReference type="InterPro" id="IPR020471">
    <property type="entry name" value="AKR"/>
</dbReference>
<gene>
    <name evidence="3" type="ORF">LCGC14_1819220</name>
</gene>
<feature type="non-terminal residue" evidence="3">
    <location>
        <position position="1"/>
    </location>
</feature>
<accession>A0A0F9JJ04</accession>